<evidence type="ECO:0000313" key="2">
    <source>
        <dbReference type="Proteomes" id="UP001211894"/>
    </source>
</evidence>
<sequence length="62" mass="8468">MEYYYDHHKKHDDYYWFKCKKVYFDPCKKHYDYDYDYDKKYYDHDHDKKYYYCKYFDFKKHY</sequence>
<gene>
    <name evidence="1" type="ORF">PJ311_03965</name>
</gene>
<keyword evidence="2" id="KW-1185">Reference proteome</keyword>
<comment type="caution">
    <text evidence="1">The sequence shown here is derived from an EMBL/GenBank/DDBJ whole genome shotgun (WGS) entry which is preliminary data.</text>
</comment>
<reference evidence="1 2" key="1">
    <citation type="submission" date="2023-01" db="EMBL/GenBank/DDBJ databases">
        <title>Bacillus changyiensis sp. nov., isolated from a coastal deposit.</title>
        <authorList>
            <person name="Xiao G."/>
            <person name="Lai Q."/>
            <person name="Hu Z."/>
            <person name="Shao Z."/>
        </authorList>
    </citation>
    <scope>NUCLEOTIDE SEQUENCE [LARGE SCALE GENOMIC DNA]</scope>
    <source>
        <strain evidence="1 2">CLL-7-23</strain>
    </source>
</reference>
<accession>A0ABT4X0E5</accession>
<evidence type="ECO:0000313" key="1">
    <source>
        <dbReference type="EMBL" id="MDA7025766.1"/>
    </source>
</evidence>
<evidence type="ECO:0008006" key="3">
    <source>
        <dbReference type="Google" id="ProtNLM"/>
    </source>
</evidence>
<dbReference type="Proteomes" id="UP001211894">
    <property type="component" value="Unassembled WGS sequence"/>
</dbReference>
<dbReference type="EMBL" id="JAQKAB010000002">
    <property type="protein sequence ID" value="MDA7025766.1"/>
    <property type="molecule type" value="Genomic_DNA"/>
</dbReference>
<dbReference type="RefSeq" id="WP_271339616.1">
    <property type="nucleotide sequence ID" value="NZ_JAQKAB010000002.1"/>
</dbReference>
<protein>
    <recommendedName>
        <fullName evidence="3">Spore coat protein C</fullName>
    </recommendedName>
</protein>
<organism evidence="1 2">
    <name type="scientific">Bacillus changyiensis</name>
    <dbReference type="NCBI Taxonomy" id="3004103"/>
    <lineage>
        <taxon>Bacteria</taxon>
        <taxon>Bacillati</taxon>
        <taxon>Bacillota</taxon>
        <taxon>Bacilli</taxon>
        <taxon>Bacillales</taxon>
        <taxon>Bacillaceae</taxon>
        <taxon>Bacillus</taxon>
    </lineage>
</organism>
<name>A0ABT4X0E5_9BACI</name>
<proteinExistence type="predicted"/>